<name>A0A0A9HJG2_ARUDO</name>
<sequence length="32" mass="3580">MNSILPSGFSFFLVLPCTHREIISHVHIPPSC</sequence>
<reference evidence="1" key="1">
    <citation type="submission" date="2014-09" db="EMBL/GenBank/DDBJ databases">
        <authorList>
            <person name="Magalhaes I.L.F."/>
            <person name="Oliveira U."/>
            <person name="Santos F.R."/>
            <person name="Vidigal T.H.D.A."/>
            <person name="Brescovit A.D."/>
            <person name="Santos A.J."/>
        </authorList>
    </citation>
    <scope>NUCLEOTIDE SEQUENCE</scope>
    <source>
        <tissue evidence="1">Shoot tissue taken approximately 20 cm above the soil surface</tissue>
    </source>
</reference>
<accession>A0A0A9HJG2</accession>
<dbReference type="EMBL" id="GBRH01164878">
    <property type="protein sequence ID" value="JAE33018.1"/>
    <property type="molecule type" value="Transcribed_RNA"/>
</dbReference>
<dbReference type="AlphaFoldDB" id="A0A0A9HJG2"/>
<proteinExistence type="predicted"/>
<organism evidence="1">
    <name type="scientific">Arundo donax</name>
    <name type="common">Giant reed</name>
    <name type="synonym">Donax arundinaceus</name>
    <dbReference type="NCBI Taxonomy" id="35708"/>
    <lineage>
        <taxon>Eukaryota</taxon>
        <taxon>Viridiplantae</taxon>
        <taxon>Streptophyta</taxon>
        <taxon>Embryophyta</taxon>
        <taxon>Tracheophyta</taxon>
        <taxon>Spermatophyta</taxon>
        <taxon>Magnoliopsida</taxon>
        <taxon>Liliopsida</taxon>
        <taxon>Poales</taxon>
        <taxon>Poaceae</taxon>
        <taxon>PACMAD clade</taxon>
        <taxon>Arundinoideae</taxon>
        <taxon>Arundineae</taxon>
        <taxon>Arundo</taxon>
    </lineage>
</organism>
<reference evidence="1" key="2">
    <citation type="journal article" date="2015" name="Data Brief">
        <title>Shoot transcriptome of the giant reed, Arundo donax.</title>
        <authorList>
            <person name="Barrero R.A."/>
            <person name="Guerrero F.D."/>
            <person name="Moolhuijzen P."/>
            <person name="Goolsby J.A."/>
            <person name="Tidwell J."/>
            <person name="Bellgard S.E."/>
            <person name="Bellgard M.I."/>
        </authorList>
    </citation>
    <scope>NUCLEOTIDE SEQUENCE</scope>
    <source>
        <tissue evidence="1">Shoot tissue taken approximately 20 cm above the soil surface</tissue>
    </source>
</reference>
<evidence type="ECO:0000313" key="1">
    <source>
        <dbReference type="EMBL" id="JAE33018.1"/>
    </source>
</evidence>
<protein>
    <submittedName>
        <fullName evidence="1">Uncharacterized protein</fullName>
    </submittedName>
</protein>